<dbReference type="CDD" id="cd01650">
    <property type="entry name" value="RT_nLTR_like"/>
    <property type="match status" value="1"/>
</dbReference>
<dbReference type="Pfam" id="PF00078">
    <property type="entry name" value="RVT_1"/>
    <property type="match status" value="1"/>
</dbReference>
<evidence type="ECO:0000259" key="1">
    <source>
        <dbReference type="Pfam" id="PF00078"/>
    </source>
</evidence>
<name>A0A5B6V5J5_9ROSI</name>
<comment type="caution">
    <text evidence="2">The sequence shown here is derived from an EMBL/GenBank/DDBJ whole genome shotgun (WGS) entry which is preliminary data.</text>
</comment>
<dbReference type="SUPFAM" id="SSF56672">
    <property type="entry name" value="DNA/RNA polymerases"/>
    <property type="match status" value="1"/>
</dbReference>
<dbReference type="EMBL" id="SMMG02000008">
    <property type="protein sequence ID" value="KAA3464428.1"/>
    <property type="molecule type" value="Genomic_DNA"/>
</dbReference>
<dbReference type="OrthoDB" id="1932527at2759"/>
<dbReference type="Gene3D" id="3.60.10.10">
    <property type="entry name" value="Endonuclease/exonuclease/phosphatase"/>
    <property type="match status" value="1"/>
</dbReference>
<dbReference type="PANTHER" id="PTHR46890:SF48">
    <property type="entry name" value="RNA-DIRECTED DNA POLYMERASE"/>
    <property type="match status" value="1"/>
</dbReference>
<keyword evidence="2" id="KW-0695">RNA-directed DNA polymerase</keyword>
<keyword evidence="2" id="KW-0548">Nucleotidyltransferase</keyword>
<dbReference type="Proteomes" id="UP000325315">
    <property type="component" value="Unassembled WGS sequence"/>
</dbReference>
<reference evidence="3" key="1">
    <citation type="journal article" date="2019" name="Plant Biotechnol. J.">
        <title>Genome sequencing of the Australian wild diploid species Gossypium australe highlights disease resistance and delayed gland morphogenesis.</title>
        <authorList>
            <person name="Cai Y."/>
            <person name="Cai X."/>
            <person name="Wang Q."/>
            <person name="Wang P."/>
            <person name="Zhang Y."/>
            <person name="Cai C."/>
            <person name="Xu Y."/>
            <person name="Wang K."/>
            <person name="Zhou Z."/>
            <person name="Wang C."/>
            <person name="Geng S."/>
            <person name="Li B."/>
            <person name="Dong Q."/>
            <person name="Hou Y."/>
            <person name="Wang H."/>
            <person name="Ai P."/>
            <person name="Liu Z."/>
            <person name="Yi F."/>
            <person name="Sun M."/>
            <person name="An G."/>
            <person name="Cheng J."/>
            <person name="Zhang Y."/>
            <person name="Shi Q."/>
            <person name="Xie Y."/>
            <person name="Shi X."/>
            <person name="Chang Y."/>
            <person name="Huang F."/>
            <person name="Chen Y."/>
            <person name="Hong S."/>
            <person name="Mi L."/>
            <person name="Sun Q."/>
            <person name="Zhang L."/>
            <person name="Zhou B."/>
            <person name="Peng R."/>
            <person name="Zhang X."/>
            <person name="Liu F."/>
        </authorList>
    </citation>
    <scope>NUCLEOTIDE SEQUENCE [LARGE SCALE GENOMIC DNA]</scope>
    <source>
        <strain evidence="3">cv. PA1801</strain>
    </source>
</reference>
<evidence type="ECO:0000313" key="2">
    <source>
        <dbReference type="EMBL" id="KAA3464428.1"/>
    </source>
</evidence>
<dbReference type="AlphaFoldDB" id="A0A5B6V5J5"/>
<dbReference type="InterPro" id="IPR043502">
    <property type="entry name" value="DNA/RNA_pol_sf"/>
</dbReference>
<accession>A0A5B6V5J5</accession>
<dbReference type="GO" id="GO:0003964">
    <property type="term" value="F:RNA-directed DNA polymerase activity"/>
    <property type="evidence" value="ECO:0007669"/>
    <property type="project" value="UniProtKB-KW"/>
</dbReference>
<keyword evidence="3" id="KW-1185">Reference proteome</keyword>
<dbReference type="InterPro" id="IPR052343">
    <property type="entry name" value="Retrotransposon-Effector_Assoc"/>
</dbReference>
<dbReference type="SUPFAM" id="SSF56219">
    <property type="entry name" value="DNase I-like"/>
    <property type="match status" value="1"/>
</dbReference>
<organism evidence="2 3">
    <name type="scientific">Gossypium australe</name>
    <dbReference type="NCBI Taxonomy" id="47621"/>
    <lineage>
        <taxon>Eukaryota</taxon>
        <taxon>Viridiplantae</taxon>
        <taxon>Streptophyta</taxon>
        <taxon>Embryophyta</taxon>
        <taxon>Tracheophyta</taxon>
        <taxon>Spermatophyta</taxon>
        <taxon>Magnoliopsida</taxon>
        <taxon>eudicotyledons</taxon>
        <taxon>Gunneridae</taxon>
        <taxon>Pentapetalae</taxon>
        <taxon>rosids</taxon>
        <taxon>malvids</taxon>
        <taxon>Malvales</taxon>
        <taxon>Malvaceae</taxon>
        <taxon>Malvoideae</taxon>
        <taxon>Gossypium</taxon>
    </lineage>
</organism>
<dbReference type="PANTHER" id="PTHR46890">
    <property type="entry name" value="NON-LTR RETROLELEMENT REVERSE TRANSCRIPTASE-LIKE PROTEIN-RELATED"/>
    <property type="match status" value="1"/>
</dbReference>
<gene>
    <name evidence="2" type="ORF">EPI10_008678</name>
</gene>
<dbReference type="InterPro" id="IPR036691">
    <property type="entry name" value="Endo/exonu/phosph_ase_sf"/>
</dbReference>
<protein>
    <submittedName>
        <fullName evidence="2">Reverse transcriptase</fullName>
    </submittedName>
</protein>
<sequence>METKLDKKRIEKVRKSCGLLNGIEVEAEGTCGGLCLAWKDDIKVTLRSFSKWHMDVLVKEDGNQEDWRGIPRDHKRMEIFRDTLEECNLMDIGYSGVWYTSERGNLPETNIRERLDRGVANEKWRNLFPLGNIHHLPYSTSDHCPLLINTDHASKIYRVRDFHFEVWWTMEDTFEATLKEFWESSSEPLVDKLRNLQIGLTKWANTIKGKKGELRKRLTKELETLVKEDRDDDTLSKIIDTKIHLNMEIEKDEAYWEQRTRVNWLRYGDRNTTFFHNCATARRRANSISKLTLDNGEEISEESAIEEEAKLYFENLFTSKGVANPREILEGIEGSISVEVNERLQALFKEEEVRLALKGMGPTKAPGPDEFPAIFFQKYCHIVGKEVLGYCLGVLNEGREADSVNSTNIVLIPKVHKPTSLVNFRPISLYTVLYKIVAKTIANRMQEAMAICIDQVMNKMGFARNWIEPIMRCVTSVSYAVIINGSRGRAFKPSRGLRQGDPLSLYLFLICSEGLSALMRIAKKKGLIRGAKASRKGPEISHLLFADDCMMFGETTEKGARVLKDILQVYESCSGQCVNFGKSTVFYSTNTNEESKAAVLRLLGIRSSSSPEKYLGLPNMVGKRKKESISKSG</sequence>
<keyword evidence="2" id="KW-0808">Transferase</keyword>
<dbReference type="InterPro" id="IPR000477">
    <property type="entry name" value="RT_dom"/>
</dbReference>
<feature type="domain" description="Reverse transcriptase" evidence="1">
    <location>
        <begin position="458"/>
        <end position="617"/>
    </location>
</feature>
<proteinExistence type="predicted"/>
<evidence type="ECO:0000313" key="3">
    <source>
        <dbReference type="Proteomes" id="UP000325315"/>
    </source>
</evidence>